<evidence type="ECO:0000313" key="3">
    <source>
        <dbReference type="Proteomes" id="UP000014669"/>
    </source>
</evidence>
<dbReference type="EMBL" id="KC182552">
    <property type="protein sequence ID" value="AGI11192.1"/>
    <property type="molecule type" value="Genomic_DNA"/>
</dbReference>
<reference evidence="2 3" key="1">
    <citation type="journal article" date="2013" name="Appl. Environ. Microbiol.">
        <title>Investigation of the Relationship between Lactococcal Host Cell Wall Polysaccharide Genotype and 936 Phage Receptor Binding Protein Phylogeny.</title>
        <authorList>
            <person name="Mahony J."/>
            <person name="Kot W."/>
            <person name="Murphy J."/>
            <person name="Ainsworth S."/>
            <person name="Neve H."/>
            <person name="Hansen L.H."/>
            <person name="Heller K.J."/>
            <person name="Sorensen S.J."/>
            <person name="Hammer K."/>
            <person name="Cambillau C."/>
            <person name="Vogensen F.K."/>
            <person name="van Sinderen D."/>
        </authorList>
    </citation>
    <scope>NUCLEOTIDE SEQUENCE [LARGE SCALE GENOMIC DNA]</scope>
</reference>
<dbReference type="OrthoDB" id="5777at10239"/>
<dbReference type="SUPFAM" id="SSF49842">
    <property type="entry name" value="TNF-like"/>
    <property type="match status" value="1"/>
</dbReference>
<dbReference type="RefSeq" id="YP_008318215.1">
    <property type="nucleotide sequence ID" value="NC_021855.1"/>
</dbReference>
<feature type="compositionally biased region" description="Polar residues" evidence="1">
    <location>
        <begin position="181"/>
        <end position="195"/>
    </location>
</feature>
<evidence type="ECO:0000313" key="2">
    <source>
        <dbReference type="EMBL" id="AGI11192.1"/>
    </source>
</evidence>
<organism evidence="2 3">
    <name type="scientific">Lactococcus phage phi7</name>
    <dbReference type="NCBI Taxonomy" id="1262538"/>
    <lineage>
        <taxon>Viruses</taxon>
        <taxon>Duplodnaviria</taxon>
        <taxon>Heunggongvirae</taxon>
        <taxon>Uroviricota</taxon>
        <taxon>Caudoviricetes</taxon>
        <taxon>Skunavirus</taxon>
        <taxon>Skunavirus sv7</taxon>
    </lineage>
</organism>
<name>R9R1J7_9CAUD</name>
<dbReference type="KEGG" id="vg:16384841"/>
<sequence length="205" mass="22816">MPDGANHVAFAYSKDGKDRFTTVYPNLNLLDGTKDFSGVWGFASNWANDGTYKGLTVKKRTGQWDGINKTFTAPKDGKYTFSAYVKSSGNNANVFRYVLVNGGDRESLRKGFDNNFDWARDSITFDLKANDKVSARYEISGSGTDSILWTAGHKLEEGSTATPWVPSLSEATAEDYPSYIGTYTDNESTEQSTSPEKYIWKKKNK</sequence>
<dbReference type="InterPro" id="IPR008983">
    <property type="entry name" value="Tumour_necrosis_fac-like_dom"/>
</dbReference>
<dbReference type="Proteomes" id="UP000014669">
    <property type="component" value="Segment"/>
</dbReference>
<keyword evidence="3" id="KW-1185">Reference proteome</keyword>
<proteinExistence type="predicted"/>
<dbReference type="GeneID" id="16384841"/>
<feature type="region of interest" description="Disordered" evidence="1">
    <location>
        <begin position="179"/>
        <end position="205"/>
    </location>
</feature>
<protein>
    <submittedName>
        <fullName evidence="2">Uncharacterized protein</fullName>
    </submittedName>
</protein>
<gene>
    <name evidence="2" type="ORF">phi7_0013</name>
</gene>
<accession>R9R1J7</accession>
<evidence type="ECO:0000256" key="1">
    <source>
        <dbReference type="SAM" id="MobiDB-lite"/>
    </source>
</evidence>
<dbReference type="Gene3D" id="2.60.120.40">
    <property type="match status" value="1"/>
</dbReference>